<evidence type="ECO:0000313" key="10">
    <source>
        <dbReference type="Proteomes" id="UP000831775"/>
    </source>
</evidence>
<evidence type="ECO:0000256" key="3">
    <source>
        <dbReference type="ARBA" id="ARBA00022679"/>
    </source>
</evidence>
<feature type="modified residue" description="S-(dipyrrolylmethanemethyl)cysteine" evidence="6">
    <location>
        <position position="244"/>
    </location>
</feature>
<feature type="domain" description="Porphobilinogen deaminase N-terminal" evidence="7">
    <location>
        <begin position="8"/>
        <end position="207"/>
    </location>
</feature>
<comment type="similarity">
    <text evidence="2 6">Belongs to the HMBS family.</text>
</comment>
<keyword evidence="4 6" id="KW-0627">Porphyrin biosynthesis</keyword>
<protein>
    <recommendedName>
        <fullName evidence="6">Porphobilinogen deaminase</fullName>
        <shortName evidence="6">PBG</shortName>
        <ecNumber evidence="6">2.5.1.61</ecNumber>
    </recommendedName>
    <alternativeName>
        <fullName evidence="6">Hydroxymethylbilane synthase</fullName>
        <shortName evidence="6">HMBS</shortName>
    </alternativeName>
    <alternativeName>
        <fullName evidence="6">Pre-uroporphyrinogen synthase</fullName>
    </alternativeName>
</protein>
<dbReference type="PANTHER" id="PTHR11557">
    <property type="entry name" value="PORPHOBILINOGEN DEAMINASE"/>
    <property type="match status" value="1"/>
</dbReference>
<dbReference type="Proteomes" id="UP000831775">
    <property type="component" value="Chromosome"/>
</dbReference>
<dbReference type="GO" id="GO:0004418">
    <property type="term" value="F:hydroxymethylbilane synthase activity"/>
    <property type="evidence" value="ECO:0007669"/>
    <property type="project" value="UniProtKB-EC"/>
</dbReference>
<dbReference type="InterPro" id="IPR022418">
    <property type="entry name" value="Porphobilinogen_deaminase_C"/>
</dbReference>
<evidence type="ECO:0000256" key="4">
    <source>
        <dbReference type="ARBA" id="ARBA00023244"/>
    </source>
</evidence>
<comment type="catalytic activity">
    <reaction evidence="5 6">
        <text>4 porphobilinogen + H2O = hydroxymethylbilane + 4 NH4(+)</text>
        <dbReference type="Rhea" id="RHEA:13185"/>
        <dbReference type="ChEBI" id="CHEBI:15377"/>
        <dbReference type="ChEBI" id="CHEBI:28938"/>
        <dbReference type="ChEBI" id="CHEBI:57845"/>
        <dbReference type="ChEBI" id="CHEBI:58126"/>
        <dbReference type="EC" id="2.5.1.61"/>
    </reaction>
</comment>
<dbReference type="PROSITE" id="PS00533">
    <property type="entry name" value="PORPHOBILINOGEN_DEAM"/>
    <property type="match status" value="1"/>
</dbReference>
<organism evidence="9 10">
    <name type="scientific">Leucobacter rhizosphaerae</name>
    <dbReference type="NCBI Taxonomy" id="2932245"/>
    <lineage>
        <taxon>Bacteria</taxon>
        <taxon>Bacillati</taxon>
        <taxon>Actinomycetota</taxon>
        <taxon>Actinomycetes</taxon>
        <taxon>Micrococcales</taxon>
        <taxon>Microbacteriaceae</taxon>
        <taxon>Leucobacter</taxon>
    </lineage>
</organism>
<dbReference type="Pfam" id="PF01379">
    <property type="entry name" value="Porphobil_deam"/>
    <property type="match status" value="1"/>
</dbReference>
<evidence type="ECO:0000313" key="9">
    <source>
        <dbReference type="EMBL" id="UOQ61856.1"/>
    </source>
</evidence>
<proteinExistence type="inferred from homology"/>
<dbReference type="PRINTS" id="PR00151">
    <property type="entry name" value="PORPHBDMNASE"/>
</dbReference>
<dbReference type="EC" id="2.5.1.61" evidence="6"/>
<dbReference type="SUPFAM" id="SSF53850">
    <property type="entry name" value="Periplasmic binding protein-like II"/>
    <property type="match status" value="1"/>
</dbReference>
<reference evidence="9 10" key="1">
    <citation type="submission" date="2022-04" db="EMBL/GenBank/DDBJ databases">
        <title>Leucobacter sp. isolated from rhizosphere of onion.</title>
        <authorList>
            <person name="Won M."/>
            <person name="Lee C.-M."/>
            <person name="Woen H.-Y."/>
            <person name="Kwon S.-W."/>
        </authorList>
    </citation>
    <scope>NUCLEOTIDE SEQUENCE [LARGE SCALE GENOMIC DNA]</scope>
    <source>
        <strain evidence="9 10">H25R-14</strain>
    </source>
</reference>
<dbReference type="Gene3D" id="3.30.160.40">
    <property type="entry name" value="Porphobilinogen deaminase, C-terminal domain"/>
    <property type="match status" value="1"/>
</dbReference>
<keyword evidence="10" id="KW-1185">Reference proteome</keyword>
<dbReference type="InterPro" id="IPR022419">
    <property type="entry name" value="Porphobilin_deaminase_cofac_BS"/>
</dbReference>
<keyword evidence="3 6" id="KW-0808">Transferase</keyword>
<evidence type="ECO:0000256" key="6">
    <source>
        <dbReference type="HAMAP-Rule" id="MF_00260"/>
    </source>
</evidence>
<evidence type="ECO:0000256" key="1">
    <source>
        <dbReference type="ARBA" id="ARBA00002869"/>
    </source>
</evidence>
<evidence type="ECO:0000256" key="5">
    <source>
        <dbReference type="ARBA" id="ARBA00048169"/>
    </source>
</evidence>
<comment type="cofactor">
    <cofactor evidence="6">
        <name>dipyrromethane</name>
        <dbReference type="ChEBI" id="CHEBI:60342"/>
    </cofactor>
    <text evidence="6">Binds 1 dipyrromethane group covalently.</text>
</comment>
<gene>
    <name evidence="6 9" type="primary">hemC</name>
    <name evidence="9" type="ORF">MUN76_03555</name>
</gene>
<dbReference type="HAMAP" id="MF_00260">
    <property type="entry name" value="Porphobil_deam"/>
    <property type="match status" value="1"/>
</dbReference>
<evidence type="ECO:0000259" key="7">
    <source>
        <dbReference type="Pfam" id="PF01379"/>
    </source>
</evidence>
<dbReference type="EMBL" id="CP095043">
    <property type="protein sequence ID" value="UOQ61856.1"/>
    <property type="molecule type" value="Genomic_DNA"/>
</dbReference>
<dbReference type="NCBIfam" id="TIGR00212">
    <property type="entry name" value="hemC"/>
    <property type="match status" value="1"/>
</dbReference>
<comment type="subunit">
    <text evidence="6">Monomer.</text>
</comment>
<dbReference type="InterPro" id="IPR036803">
    <property type="entry name" value="Porphobilinogen_deaminase_C_sf"/>
</dbReference>
<accession>A0ABY4FZX7</accession>
<dbReference type="InterPro" id="IPR000860">
    <property type="entry name" value="HemC"/>
</dbReference>
<sequence>MDARPGLIRIGTRGSALALTQTTTVAHAIAAATGADVALITVTTHGDVSRAPLAQLGGTGVFVSALRDALLEGRCDVAVHSLKDLPTGPCPGIVIGAIPERADARDALCARDDWGLDTLPPGARVGTGSPRRAAQLRSRRPDLDVRDLRGNVDTRLGRVGVDLDAVVLAAAGLDRIGRSSAISERFPLDAVPTAPGQGALAVEVRTAALDEPIMASALGALDDPETRACAVAERTLLGTLEAGCAAPIGAWARIEGGALHLTAAVYRLDGSDQLVVTESAPVPSAPLTPGPTPRPLSPEAQALQAVGESLGARVAGTLLAQGAAELAPLGPPRSGA</sequence>
<evidence type="ECO:0000259" key="8">
    <source>
        <dbReference type="Pfam" id="PF03900"/>
    </source>
</evidence>
<dbReference type="PIRSF" id="PIRSF001438">
    <property type="entry name" value="4pyrrol_synth_OHMeBilane_synth"/>
    <property type="match status" value="1"/>
</dbReference>
<dbReference type="Pfam" id="PF03900">
    <property type="entry name" value="Porphobil_deamC"/>
    <property type="match status" value="1"/>
</dbReference>
<name>A0ABY4FZX7_9MICO</name>
<evidence type="ECO:0000256" key="2">
    <source>
        <dbReference type="ARBA" id="ARBA00005638"/>
    </source>
</evidence>
<dbReference type="PANTHER" id="PTHR11557:SF0">
    <property type="entry name" value="PORPHOBILINOGEN DEAMINASE"/>
    <property type="match status" value="1"/>
</dbReference>
<comment type="miscellaneous">
    <text evidence="6">The porphobilinogen subunits are added to the dipyrromethane group.</text>
</comment>
<dbReference type="InterPro" id="IPR022417">
    <property type="entry name" value="Porphobilin_deaminase_N"/>
</dbReference>
<feature type="domain" description="Porphobilinogen deaminase C-terminal" evidence="8">
    <location>
        <begin position="229"/>
        <end position="274"/>
    </location>
</feature>
<comment type="function">
    <text evidence="1 6">Tetrapolymerization of the monopyrrole PBG into the hydroxymethylbilane pre-uroporphyrinogen in several discrete steps.</text>
</comment>
<dbReference type="Gene3D" id="3.40.190.10">
    <property type="entry name" value="Periplasmic binding protein-like II"/>
    <property type="match status" value="2"/>
</dbReference>
<dbReference type="SUPFAM" id="SSF54782">
    <property type="entry name" value="Porphobilinogen deaminase (hydroxymethylbilane synthase), C-terminal domain"/>
    <property type="match status" value="1"/>
</dbReference>